<dbReference type="Gene3D" id="2.70.98.70">
    <property type="match status" value="1"/>
</dbReference>
<proteinExistence type="predicted"/>
<dbReference type="GO" id="GO:0016829">
    <property type="term" value="F:lyase activity"/>
    <property type="evidence" value="ECO:0007669"/>
    <property type="project" value="InterPro"/>
</dbReference>
<sequence length="634" mass="70188">MHSNLLKYIFFAICIPALFIACDKRPTFTPGQGGSGGGGGNSGGADYSGLTTENHPRIIMTDADVAVIKEKLAAGTDANLAALHNGVIRYADRALTMKDLTHTLTGHRLLSVCTEASNRIIACAYAYRLTGDTGYRDQAIHDLETVTDPALFPDWNAGRHFLDVGEMTHGVGIGYDWLYNDLSQDLRKQIEEAIISYAFTPALKMSTDSNSSSFYGQATNWNQVCNGGLVCCALAIYETHPEEAQEIIDRAVETNRRAMEGMYSPDGNYPEGYGYWGYGTAFECVMLSAFETCLGTDFNLSGTSGFDRTGRWIMFMEGMNDEQFNYSDCAPGQGVNPPLWYLAYRFSDQSILYNELNKVKDGLYNSADPKYMPMAITYASKFDLNAIPAPEDKIWSGAGINPVVLVHGDWTFSDTDKMLGIKAGRADYSHGHMDVGSFVYDAYGERVSADLGLQSYGSTENLEITRWEIFRYNNYNHSTITINDALHKEKGRATFTRIIDTPSSKGGEIDMSDILSEECDDASRTVTIENDTDLVVVDEITALYNKSADIRWTMVTKCVPSLDPENDRILLQGRGRNLYLTVETANGTPVELVIWPMNLKPWDQANPGYYETGFSALLAPTKSETFTVRISPEN</sequence>
<comment type="subcellular location">
    <subcellularLocation>
        <location evidence="1">Cell envelope</location>
    </subcellularLocation>
</comment>
<gene>
    <name evidence="3" type="ORF">IAC06_06980</name>
</gene>
<evidence type="ECO:0000256" key="1">
    <source>
        <dbReference type="ARBA" id="ARBA00004196"/>
    </source>
</evidence>
<organism evidence="3 4">
    <name type="scientific">Candidatus Cryptobacteroides intestinavium</name>
    <dbReference type="NCBI Taxonomy" id="2840766"/>
    <lineage>
        <taxon>Bacteria</taxon>
        <taxon>Pseudomonadati</taxon>
        <taxon>Bacteroidota</taxon>
        <taxon>Bacteroidia</taxon>
        <taxon>Bacteroidales</taxon>
        <taxon>Candidatus Cryptobacteroides</taxon>
    </lineage>
</organism>
<protein>
    <submittedName>
        <fullName evidence="3">Heparinase II/III family protein</fullName>
    </submittedName>
</protein>
<evidence type="ECO:0000313" key="3">
    <source>
        <dbReference type="EMBL" id="MBO8452610.1"/>
    </source>
</evidence>
<dbReference type="Proteomes" id="UP000823661">
    <property type="component" value="Unassembled WGS sequence"/>
</dbReference>
<dbReference type="EMBL" id="JADIMI010000067">
    <property type="protein sequence ID" value="MBO8452610.1"/>
    <property type="molecule type" value="Genomic_DNA"/>
</dbReference>
<dbReference type="GO" id="GO:0030313">
    <property type="term" value="C:cell envelope"/>
    <property type="evidence" value="ECO:0007669"/>
    <property type="project" value="UniProtKB-SubCell"/>
</dbReference>
<name>A0A9D9HFR9_9BACT</name>
<reference evidence="3" key="1">
    <citation type="submission" date="2020-10" db="EMBL/GenBank/DDBJ databases">
        <authorList>
            <person name="Gilroy R."/>
        </authorList>
    </citation>
    <scope>NUCLEOTIDE SEQUENCE</scope>
    <source>
        <strain evidence="3">B1-20833</strain>
    </source>
</reference>
<feature type="domain" description="Heparinase II/III-like C-terminal" evidence="2">
    <location>
        <begin position="422"/>
        <end position="584"/>
    </location>
</feature>
<dbReference type="Gene3D" id="1.50.10.100">
    <property type="entry name" value="Chondroitin AC/alginate lyase"/>
    <property type="match status" value="1"/>
</dbReference>
<reference evidence="3" key="2">
    <citation type="journal article" date="2021" name="PeerJ">
        <title>Extensive microbial diversity within the chicken gut microbiome revealed by metagenomics and culture.</title>
        <authorList>
            <person name="Gilroy R."/>
            <person name="Ravi A."/>
            <person name="Getino M."/>
            <person name="Pursley I."/>
            <person name="Horton D.L."/>
            <person name="Alikhan N.F."/>
            <person name="Baker D."/>
            <person name="Gharbi K."/>
            <person name="Hall N."/>
            <person name="Watson M."/>
            <person name="Adriaenssens E.M."/>
            <person name="Foster-Nyarko E."/>
            <person name="Jarju S."/>
            <person name="Secka A."/>
            <person name="Antonio M."/>
            <person name="Oren A."/>
            <person name="Chaudhuri R.R."/>
            <person name="La Ragione R."/>
            <person name="Hildebrand F."/>
            <person name="Pallen M.J."/>
        </authorList>
    </citation>
    <scope>NUCLEOTIDE SEQUENCE</scope>
    <source>
        <strain evidence="3">B1-20833</strain>
    </source>
</reference>
<dbReference type="PROSITE" id="PS51257">
    <property type="entry name" value="PROKAR_LIPOPROTEIN"/>
    <property type="match status" value="1"/>
</dbReference>
<dbReference type="InterPro" id="IPR012480">
    <property type="entry name" value="Hepar_II_III_C"/>
</dbReference>
<dbReference type="InterPro" id="IPR008929">
    <property type="entry name" value="Chondroitin_lyas"/>
</dbReference>
<evidence type="ECO:0000313" key="4">
    <source>
        <dbReference type="Proteomes" id="UP000823661"/>
    </source>
</evidence>
<dbReference type="Pfam" id="PF07940">
    <property type="entry name" value="Hepar_II_III_C"/>
    <property type="match status" value="1"/>
</dbReference>
<accession>A0A9D9HFR9</accession>
<dbReference type="AlphaFoldDB" id="A0A9D9HFR9"/>
<dbReference type="SUPFAM" id="SSF48230">
    <property type="entry name" value="Chondroitin AC/alginate lyase"/>
    <property type="match status" value="1"/>
</dbReference>
<comment type="caution">
    <text evidence="3">The sequence shown here is derived from an EMBL/GenBank/DDBJ whole genome shotgun (WGS) entry which is preliminary data.</text>
</comment>
<evidence type="ECO:0000259" key="2">
    <source>
        <dbReference type="Pfam" id="PF07940"/>
    </source>
</evidence>
<dbReference type="PANTHER" id="PTHR38045:SF1">
    <property type="entry name" value="HEPARINASE II_III-LIKE PROTEIN"/>
    <property type="match status" value="1"/>
</dbReference>
<dbReference type="PANTHER" id="PTHR38045">
    <property type="entry name" value="CHROMOSOME 1, WHOLE GENOME SHOTGUN SEQUENCE"/>
    <property type="match status" value="1"/>
</dbReference>